<dbReference type="GO" id="GO:0005737">
    <property type="term" value="C:cytoplasm"/>
    <property type="evidence" value="ECO:0007669"/>
    <property type="project" value="TreeGrafter"/>
</dbReference>
<dbReference type="Gene3D" id="1.10.10.10">
    <property type="entry name" value="Winged helix-like DNA-binding domain superfamily/Winged helix DNA-binding domain"/>
    <property type="match status" value="1"/>
</dbReference>
<dbReference type="InterPro" id="IPR036388">
    <property type="entry name" value="WH-like_DNA-bd_sf"/>
</dbReference>
<dbReference type="InterPro" id="IPR002173">
    <property type="entry name" value="Carboh/pur_kinase_PfkB_CS"/>
</dbReference>
<comment type="caution">
    <text evidence="4">The sequence shown here is derived from an EMBL/GenBank/DDBJ whole genome shotgun (WGS) entry which is preliminary data.</text>
</comment>
<dbReference type="CDD" id="cd01941">
    <property type="entry name" value="YeiC_kinase_like"/>
    <property type="match status" value="1"/>
</dbReference>
<dbReference type="GO" id="GO:0016301">
    <property type="term" value="F:kinase activity"/>
    <property type="evidence" value="ECO:0007669"/>
    <property type="project" value="UniProtKB-KW"/>
</dbReference>
<dbReference type="Gene3D" id="3.40.1190.20">
    <property type="match status" value="1"/>
</dbReference>
<dbReference type="InterPro" id="IPR036390">
    <property type="entry name" value="WH_DNA-bd_sf"/>
</dbReference>
<evidence type="ECO:0000313" key="4">
    <source>
        <dbReference type="EMBL" id="OOL81169.1"/>
    </source>
</evidence>
<dbReference type="SUPFAM" id="SSF53613">
    <property type="entry name" value="Ribokinase-like"/>
    <property type="match status" value="1"/>
</dbReference>
<dbReference type="PANTHER" id="PTHR42909:SF4">
    <property type="entry name" value="CARBOHYDRATE KINASE, PFKB FAMILY"/>
    <property type="match status" value="1"/>
</dbReference>
<dbReference type="AlphaFoldDB" id="A0A1S8KN59"/>
<organism evidence="4 5">
    <name type="scientific">Dolosigranulum pigrum</name>
    <dbReference type="NCBI Taxonomy" id="29394"/>
    <lineage>
        <taxon>Bacteria</taxon>
        <taxon>Bacillati</taxon>
        <taxon>Bacillota</taxon>
        <taxon>Bacilli</taxon>
        <taxon>Lactobacillales</taxon>
        <taxon>Carnobacteriaceae</taxon>
        <taxon>Dolosigranulum</taxon>
    </lineage>
</organism>
<evidence type="ECO:0000259" key="3">
    <source>
        <dbReference type="Pfam" id="PF00294"/>
    </source>
</evidence>
<dbReference type="GO" id="GO:0016798">
    <property type="term" value="F:hydrolase activity, acting on glycosyl bonds"/>
    <property type="evidence" value="ECO:0007669"/>
    <property type="project" value="TreeGrafter"/>
</dbReference>
<reference evidence="4 5" key="1">
    <citation type="submission" date="2017-01" db="EMBL/GenBank/DDBJ databases">
        <title>Complete Genome Sequence of Dolosigranulum pigrum isolated from a Patient with interstitial lung disease.</title>
        <authorList>
            <person name="Mukhopadhyay R."/>
            <person name="Joaquin J."/>
            <person name="Hogue R."/>
            <person name="Fitzgerald S."/>
            <person name="Jospin G."/>
            <person name="Eisen J.A."/>
            <person name="Chaturvedi V."/>
        </authorList>
    </citation>
    <scope>NUCLEOTIDE SEQUENCE [LARGE SCALE GENOMIC DNA]</scope>
    <source>
        <strain evidence="4 5">15S00348</strain>
    </source>
</reference>
<dbReference type="GO" id="GO:0004730">
    <property type="term" value="F:pseudouridylate synthase activity"/>
    <property type="evidence" value="ECO:0007669"/>
    <property type="project" value="TreeGrafter"/>
</dbReference>
<accession>A0A1S8KN59</accession>
<protein>
    <submittedName>
        <fullName evidence="4">PfkB family carbohydrate kinase</fullName>
    </submittedName>
</protein>
<dbReference type="Proteomes" id="UP000190409">
    <property type="component" value="Unassembled WGS sequence"/>
</dbReference>
<feature type="domain" description="Carbohydrate kinase PfkB" evidence="3">
    <location>
        <begin position="63"/>
        <end position="350"/>
    </location>
</feature>
<keyword evidence="2 4" id="KW-0418">Kinase</keyword>
<dbReference type="InterPro" id="IPR029056">
    <property type="entry name" value="Ribokinase-like"/>
</dbReference>
<evidence type="ECO:0000256" key="1">
    <source>
        <dbReference type="ARBA" id="ARBA00022679"/>
    </source>
</evidence>
<keyword evidence="1" id="KW-0808">Transferase</keyword>
<dbReference type="Pfam" id="PF00294">
    <property type="entry name" value="PfkB"/>
    <property type="match status" value="1"/>
</dbReference>
<dbReference type="PANTHER" id="PTHR42909">
    <property type="entry name" value="ZGC:136858"/>
    <property type="match status" value="1"/>
</dbReference>
<evidence type="ECO:0000256" key="2">
    <source>
        <dbReference type="ARBA" id="ARBA00022777"/>
    </source>
</evidence>
<dbReference type="Pfam" id="PF13412">
    <property type="entry name" value="HTH_24"/>
    <property type="match status" value="1"/>
</dbReference>
<dbReference type="InterPro" id="IPR011611">
    <property type="entry name" value="PfkB_dom"/>
</dbReference>
<dbReference type="PROSITE" id="PS00584">
    <property type="entry name" value="PFKB_KINASES_2"/>
    <property type="match status" value="1"/>
</dbReference>
<gene>
    <name evidence="4" type="ORF">BWX42_04885</name>
</gene>
<proteinExistence type="predicted"/>
<sequence length="370" mass="40507">MLNKNEQEVLALIQKDPFISQKEIAQALHIPRSTVASVISSLIAKNQLQGRAYVINAPTPTYVIGGMNIDRKFNLEGKLIPKTSNPVTSSTSIGGVGRNIAENLGRLDQAVTLLSVAGYDNAYDIIKEYTAPYVNLSQVTQLLHETTSSYSAVLDPHGEMLLALADMDICRHMTKEWINQHHSQLVQAESLVVDLNINLEAVQAIIDIARHHDINLVIVPVSAPKMTHLPDQLDGVNWIIVNRDESEAYFGYESSTHIKPTTLVQNWLKTGVKHVILTCGKDALYLGSHDTAEITEFTPPTTSRIKDVTGAGDAFTAGLIYGILQNCSTEQSIHYALANAYLTIQSTDTVRNDLSSTLLDNTTTTLFGGN</sequence>
<name>A0A1S8KN59_9LACT</name>
<dbReference type="EMBL" id="MUYF01000003">
    <property type="protein sequence ID" value="OOL81169.1"/>
    <property type="molecule type" value="Genomic_DNA"/>
</dbReference>
<dbReference type="SUPFAM" id="SSF46785">
    <property type="entry name" value="Winged helix' DNA-binding domain"/>
    <property type="match status" value="1"/>
</dbReference>
<evidence type="ECO:0000313" key="5">
    <source>
        <dbReference type="Proteomes" id="UP000190409"/>
    </source>
</evidence>